<feature type="transmembrane region" description="Helical" evidence="7">
    <location>
        <begin position="256"/>
        <end position="277"/>
    </location>
</feature>
<name>A0A4S2KA49_9HYME</name>
<gene>
    <name evidence="8" type="ORF">DBV15_07893</name>
</gene>
<keyword evidence="5 7" id="KW-1133">Transmembrane helix</keyword>
<dbReference type="Pfam" id="PF09815">
    <property type="entry name" value="XK-related"/>
    <property type="match status" value="1"/>
</dbReference>
<evidence type="ECO:0000256" key="7">
    <source>
        <dbReference type="RuleBase" id="RU910716"/>
    </source>
</evidence>
<proteinExistence type="inferred from homology"/>
<keyword evidence="3" id="KW-1003">Cell membrane</keyword>
<comment type="similarity">
    <text evidence="2 7">Belongs to the XK family.</text>
</comment>
<feature type="transmembrane region" description="Helical" evidence="7">
    <location>
        <begin position="387"/>
        <end position="411"/>
    </location>
</feature>
<keyword evidence="4 7" id="KW-0812">Transmembrane</keyword>
<dbReference type="AlphaFoldDB" id="A0A4S2KA49"/>
<protein>
    <recommendedName>
        <fullName evidence="7">XK-related protein</fullName>
    </recommendedName>
</protein>
<feature type="transmembrane region" description="Helical" evidence="7">
    <location>
        <begin position="73"/>
        <end position="93"/>
    </location>
</feature>
<feature type="transmembrane region" description="Helical" evidence="7">
    <location>
        <begin position="41"/>
        <end position="67"/>
    </location>
</feature>
<dbReference type="GO" id="GO:1902742">
    <property type="term" value="P:apoptotic process involved in development"/>
    <property type="evidence" value="ECO:0007669"/>
    <property type="project" value="TreeGrafter"/>
</dbReference>
<keyword evidence="6 7" id="KW-0472">Membrane</keyword>
<dbReference type="GO" id="GO:0005886">
    <property type="term" value="C:plasma membrane"/>
    <property type="evidence" value="ECO:0007669"/>
    <property type="project" value="UniProtKB-SubCell"/>
</dbReference>
<keyword evidence="9" id="KW-1185">Reference proteome</keyword>
<dbReference type="PANTHER" id="PTHR16024:SF6">
    <property type="entry name" value="XK-RELATED PROTEIN"/>
    <property type="match status" value="1"/>
</dbReference>
<dbReference type="EMBL" id="QBLH01003084">
    <property type="protein sequence ID" value="TGZ45676.1"/>
    <property type="molecule type" value="Genomic_DNA"/>
</dbReference>
<evidence type="ECO:0000256" key="4">
    <source>
        <dbReference type="ARBA" id="ARBA00022692"/>
    </source>
</evidence>
<evidence type="ECO:0000256" key="1">
    <source>
        <dbReference type="ARBA" id="ARBA00004651"/>
    </source>
</evidence>
<evidence type="ECO:0000313" key="8">
    <source>
        <dbReference type="EMBL" id="TGZ45676.1"/>
    </source>
</evidence>
<dbReference type="GO" id="GO:0070782">
    <property type="term" value="P:phosphatidylserine exposure on apoptotic cell surface"/>
    <property type="evidence" value="ECO:0007669"/>
    <property type="project" value="TreeGrafter"/>
</dbReference>
<evidence type="ECO:0000256" key="6">
    <source>
        <dbReference type="ARBA" id="ARBA00023136"/>
    </source>
</evidence>
<comment type="subcellular location">
    <subcellularLocation>
        <location evidence="1">Cell membrane</location>
        <topology evidence="1">Multi-pass membrane protein</topology>
    </subcellularLocation>
    <subcellularLocation>
        <location evidence="7">Membrane</location>
        <topology evidence="7">Multi-pass membrane protein</topology>
    </subcellularLocation>
</comment>
<accession>A0A4S2KA49</accession>
<dbReference type="GO" id="GO:0043652">
    <property type="term" value="P:engulfment of apoptotic cell"/>
    <property type="evidence" value="ECO:0007669"/>
    <property type="project" value="TreeGrafter"/>
</dbReference>
<organism evidence="8 9">
    <name type="scientific">Temnothorax longispinosus</name>
    <dbReference type="NCBI Taxonomy" id="300112"/>
    <lineage>
        <taxon>Eukaryota</taxon>
        <taxon>Metazoa</taxon>
        <taxon>Ecdysozoa</taxon>
        <taxon>Arthropoda</taxon>
        <taxon>Hexapoda</taxon>
        <taxon>Insecta</taxon>
        <taxon>Pterygota</taxon>
        <taxon>Neoptera</taxon>
        <taxon>Endopterygota</taxon>
        <taxon>Hymenoptera</taxon>
        <taxon>Apocrita</taxon>
        <taxon>Aculeata</taxon>
        <taxon>Formicoidea</taxon>
        <taxon>Formicidae</taxon>
        <taxon>Myrmicinae</taxon>
        <taxon>Temnothorax</taxon>
    </lineage>
</organism>
<feature type="transmembrane region" description="Helical" evidence="7">
    <location>
        <begin position="212"/>
        <end position="235"/>
    </location>
</feature>
<dbReference type="STRING" id="300112.A0A4S2KA49"/>
<evidence type="ECO:0000256" key="3">
    <source>
        <dbReference type="ARBA" id="ARBA00022475"/>
    </source>
</evidence>
<comment type="caution">
    <text evidence="8">The sequence shown here is derived from an EMBL/GenBank/DDBJ whole genome shotgun (WGS) entry which is preliminary data.</text>
</comment>
<dbReference type="PANTHER" id="PTHR16024">
    <property type="entry name" value="XK-RELATED PROTEIN"/>
    <property type="match status" value="1"/>
</dbReference>
<dbReference type="Proteomes" id="UP000310200">
    <property type="component" value="Unassembled WGS sequence"/>
</dbReference>
<dbReference type="InterPro" id="IPR018629">
    <property type="entry name" value="XK-rel"/>
</dbReference>
<evidence type="ECO:0000256" key="5">
    <source>
        <dbReference type="ARBA" id="ARBA00022989"/>
    </source>
</evidence>
<sequence>MDEGSYKRRSCHLASVFPGINLDDDVVDLPTDTPFITRLDVFCLVCSITMHIVDMCFDYNIAIRYYLGGKVTYFAWTMCLILIPSLINVVISMRMQHQDKEMSSGVDASSDYKTTRLLIKNGLYSTIAVLLQLAPVIHYWETLKCALKARKCEKSGDRVGQRRYYRRMLKEDEDVALLRVFECFLEAAPQQVLQLTLMLTHYHNEINLECTYIIRIAHQVGSIVSSFASMGWAMASYHRSIRLAQQNKSHIDLMGTVLQFLWHFCITVARILSLGVVASIWPLYTAICCLIHWISMTIWILIDSRGILEFCRIYSHPPHMLPTFKEYVYSILFATVIGIVHIFIYLNAVDSNTFWKHLCFYVLCFAENVTANLLWRYTSPPEVQEAWYFNVFFSICIVSFFIGITAMIVYYTTFHPSKKQQASNSIQVNQVM</sequence>
<feature type="transmembrane region" description="Helical" evidence="7">
    <location>
        <begin position="327"/>
        <end position="348"/>
    </location>
</feature>
<evidence type="ECO:0000256" key="2">
    <source>
        <dbReference type="ARBA" id="ARBA00008789"/>
    </source>
</evidence>
<feature type="transmembrane region" description="Helical" evidence="7">
    <location>
        <begin position="283"/>
        <end position="302"/>
    </location>
</feature>
<dbReference type="InterPro" id="IPR050895">
    <property type="entry name" value="XK-related_scramblase"/>
</dbReference>
<evidence type="ECO:0000313" key="9">
    <source>
        <dbReference type="Proteomes" id="UP000310200"/>
    </source>
</evidence>
<feature type="transmembrane region" description="Helical" evidence="7">
    <location>
        <begin position="354"/>
        <end position="375"/>
    </location>
</feature>
<reference evidence="8 9" key="1">
    <citation type="journal article" date="2019" name="Philos. Trans. R. Soc. Lond., B, Biol. Sci.">
        <title>Ant behaviour and brain gene expression of defending hosts depend on the ecological success of the intruding social parasite.</title>
        <authorList>
            <person name="Kaur R."/>
            <person name="Stoldt M."/>
            <person name="Jongepier E."/>
            <person name="Feldmeyer B."/>
            <person name="Menzel F."/>
            <person name="Bornberg-Bauer E."/>
            <person name="Foitzik S."/>
        </authorList>
    </citation>
    <scope>NUCLEOTIDE SEQUENCE [LARGE SCALE GENOMIC DNA]</scope>
    <source>
        <tissue evidence="8">Whole body</tissue>
    </source>
</reference>